<gene>
    <name evidence="4" type="ORF">JKG61_11385</name>
</gene>
<evidence type="ECO:0000313" key="4">
    <source>
        <dbReference type="EMBL" id="MBL1409355.1"/>
    </source>
</evidence>
<evidence type="ECO:0000256" key="2">
    <source>
        <dbReference type="ARBA" id="ARBA00023163"/>
    </source>
</evidence>
<dbReference type="InterPro" id="IPR013196">
    <property type="entry name" value="HTH_11"/>
</dbReference>
<dbReference type="InterPro" id="IPR036388">
    <property type="entry name" value="WH-like_DNA-bd_sf"/>
</dbReference>
<dbReference type="PIRSF" id="PIRSF016838">
    <property type="entry name" value="PafC"/>
    <property type="match status" value="1"/>
</dbReference>
<dbReference type="RefSeq" id="WP_202103100.1">
    <property type="nucleotide sequence ID" value="NZ_JAERTY010000005.1"/>
</dbReference>
<reference evidence="4 5" key="1">
    <citation type="submission" date="2021-01" db="EMBL/GenBank/DDBJ databases">
        <title>C459-1 draft genome sequence.</title>
        <authorList>
            <person name="Zhang X.-F."/>
        </authorList>
    </citation>
    <scope>NUCLEOTIDE SEQUENCE [LARGE SCALE GENOMIC DNA]</scope>
    <source>
        <strain evidence="5">C459-1</strain>
    </source>
</reference>
<accession>A0ABS1R3R8</accession>
<keyword evidence="2" id="KW-0804">Transcription</keyword>
<dbReference type="InterPro" id="IPR036390">
    <property type="entry name" value="WH_DNA-bd_sf"/>
</dbReference>
<dbReference type="EMBL" id="JAERTY010000005">
    <property type="protein sequence ID" value="MBL1409355.1"/>
    <property type="molecule type" value="Genomic_DNA"/>
</dbReference>
<dbReference type="InterPro" id="IPR026881">
    <property type="entry name" value="WYL_dom"/>
</dbReference>
<keyword evidence="5" id="KW-1185">Reference proteome</keyword>
<dbReference type="Pfam" id="PF08279">
    <property type="entry name" value="HTH_11"/>
    <property type="match status" value="1"/>
</dbReference>
<dbReference type="PROSITE" id="PS52050">
    <property type="entry name" value="WYL"/>
    <property type="match status" value="1"/>
</dbReference>
<organism evidence="4 5">
    <name type="scientific">Sphingobacterium faecale</name>
    <dbReference type="NCBI Taxonomy" id="2803775"/>
    <lineage>
        <taxon>Bacteria</taxon>
        <taxon>Pseudomonadati</taxon>
        <taxon>Bacteroidota</taxon>
        <taxon>Sphingobacteriia</taxon>
        <taxon>Sphingobacteriales</taxon>
        <taxon>Sphingobacteriaceae</taxon>
        <taxon>Sphingobacterium</taxon>
    </lineage>
</organism>
<dbReference type="PANTHER" id="PTHR34580">
    <property type="match status" value="1"/>
</dbReference>
<dbReference type="Pfam" id="PF13280">
    <property type="entry name" value="WYL"/>
    <property type="match status" value="1"/>
</dbReference>
<proteinExistence type="predicted"/>
<dbReference type="InterPro" id="IPR001034">
    <property type="entry name" value="DeoR_HTH"/>
</dbReference>
<dbReference type="Proteomes" id="UP000625283">
    <property type="component" value="Unassembled WGS sequence"/>
</dbReference>
<name>A0ABS1R3R8_9SPHI</name>
<comment type="caution">
    <text evidence="4">The sequence shown here is derived from an EMBL/GenBank/DDBJ whole genome shotgun (WGS) entry which is preliminary data.</text>
</comment>
<feature type="domain" description="HTH deoR-type" evidence="3">
    <location>
        <begin position="8"/>
        <end position="63"/>
    </location>
</feature>
<sequence length="327" mass="37949">MSIDLKKRFDRIVEILIQLQSKKVIKAQELAERFEVSLRTIYRDIKSLEQAGVPIIGEAGTGYSLIDGYRLPPVVFTKEEAMSFIGAEKLMEKFTDKKLMSDYKSAMYKIRAVLKHNERDSLSAIENHIIMGKSSYDTFNQSVPHALQTLFESLAHKRQIALSYKGANDQNPQTRTIEPIGLFHENNFWYIGAYCLKRDDYRQFRADRIFTIEILSNTFTKKHITLAELLENRNSQIVATPVHIRVGLATAPHLDWQKKYFGFTHEKKTEDYVDLFFDLKSSLEYFARWFMMFADDATILEPPILKQMVATILNESITRFKNPIKAL</sequence>
<dbReference type="PROSITE" id="PS51000">
    <property type="entry name" value="HTH_DEOR_2"/>
    <property type="match status" value="1"/>
</dbReference>
<evidence type="ECO:0000256" key="1">
    <source>
        <dbReference type="ARBA" id="ARBA00023015"/>
    </source>
</evidence>
<keyword evidence="1" id="KW-0805">Transcription regulation</keyword>
<dbReference type="PANTHER" id="PTHR34580:SF1">
    <property type="entry name" value="PROTEIN PAFC"/>
    <property type="match status" value="1"/>
</dbReference>
<dbReference type="Gene3D" id="1.10.10.10">
    <property type="entry name" value="Winged helix-like DNA-binding domain superfamily/Winged helix DNA-binding domain"/>
    <property type="match status" value="1"/>
</dbReference>
<protein>
    <submittedName>
        <fullName evidence="4">YafY family transcriptional regulator</fullName>
    </submittedName>
</protein>
<dbReference type="InterPro" id="IPR051534">
    <property type="entry name" value="CBASS_pafABC_assoc_protein"/>
</dbReference>
<evidence type="ECO:0000313" key="5">
    <source>
        <dbReference type="Proteomes" id="UP000625283"/>
    </source>
</evidence>
<evidence type="ECO:0000259" key="3">
    <source>
        <dbReference type="PROSITE" id="PS51000"/>
    </source>
</evidence>
<dbReference type="SUPFAM" id="SSF46785">
    <property type="entry name" value="Winged helix' DNA-binding domain"/>
    <property type="match status" value="1"/>
</dbReference>
<dbReference type="InterPro" id="IPR028349">
    <property type="entry name" value="PafC-like"/>
</dbReference>